<organism evidence="1">
    <name type="scientific">marine sediment metagenome</name>
    <dbReference type="NCBI Taxonomy" id="412755"/>
    <lineage>
        <taxon>unclassified sequences</taxon>
        <taxon>metagenomes</taxon>
        <taxon>ecological metagenomes</taxon>
    </lineage>
</organism>
<protein>
    <submittedName>
        <fullName evidence="1">Uncharacterized protein</fullName>
    </submittedName>
</protein>
<dbReference type="AlphaFoldDB" id="A0A0F9QBA1"/>
<name>A0A0F9QBA1_9ZZZZ</name>
<proteinExistence type="predicted"/>
<accession>A0A0F9QBA1</accession>
<gene>
    <name evidence="1" type="ORF">LCGC14_1036370</name>
</gene>
<reference evidence="1" key="1">
    <citation type="journal article" date="2015" name="Nature">
        <title>Complex archaea that bridge the gap between prokaryotes and eukaryotes.</title>
        <authorList>
            <person name="Spang A."/>
            <person name="Saw J.H."/>
            <person name="Jorgensen S.L."/>
            <person name="Zaremba-Niedzwiedzka K."/>
            <person name="Martijn J."/>
            <person name="Lind A.E."/>
            <person name="van Eijk R."/>
            <person name="Schleper C."/>
            <person name="Guy L."/>
            <person name="Ettema T.J."/>
        </authorList>
    </citation>
    <scope>NUCLEOTIDE SEQUENCE</scope>
</reference>
<dbReference type="EMBL" id="LAZR01004242">
    <property type="protein sequence ID" value="KKN10456.1"/>
    <property type="molecule type" value="Genomic_DNA"/>
</dbReference>
<evidence type="ECO:0000313" key="1">
    <source>
        <dbReference type="EMBL" id="KKN10456.1"/>
    </source>
</evidence>
<comment type="caution">
    <text evidence="1">The sequence shown here is derived from an EMBL/GenBank/DDBJ whole genome shotgun (WGS) entry which is preliminary data.</text>
</comment>
<sequence>MPEKLLITRLDEFGINPQEWCDPWAARFHPGLIGEDTWLCEEPFTSGSWGEIPVWEPEKHAARVRFVMQSPVLRARPIEIDCAVHGGYILAQPVVLDGWHRLHAAWALRTETILGEFGGRLDLLDYLTGATDERPED</sequence>